<dbReference type="AlphaFoldDB" id="A0A7T8JW22"/>
<dbReference type="OrthoDB" id="5953030at2759"/>
<dbReference type="EMBL" id="CP045904">
    <property type="protein sequence ID" value="QQP36281.1"/>
    <property type="molecule type" value="Genomic_DNA"/>
</dbReference>
<name>A0A7T8JW22_CALRO</name>
<proteinExistence type="predicted"/>
<evidence type="ECO:0000313" key="1">
    <source>
        <dbReference type="EMBL" id="QQP36281.1"/>
    </source>
</evidence>
<dbReference type="Proteomes" id="UP000595437">
    <property type="component" value="Chromosome 15"/>
</dbReference>
<gene>
    <name evidence="1" type="ORF">FKW44_021330</name>
</gene>
<feature type="non-terminal residue" evidence="1">
    <location>
        <position position="1"/>
    </location>
</feature>
<keyword evidence="2" id="KW-1185">Reference proteome</keyword>
<evidence type="ECO:0000313" key="2">
    <source>
        <dbReference type="Proteomes" id="UP000595437"/>
    </source>
</evidence>
<organism evidence="1 2">
    <name type="scientific">Caligus rogercresseyi</name>
    <name type="common">Sea louse</name>
    <dbReference type="NCBI Taxonomy" id="217165"/>
    <lineage>
        <taxon>Eukaryota</taxon>
        <taxon>Metazoa</taxon>
        <taxon>Ecdysozoa</taxon>
        <taxon>Arthropoda</taxon>
        <taxon>Crustacea</taxon>
        <taxon>Multicrustacea</taxon>
        <taxon>Hexanauplia</taxon>
        <taxon>Copepoda</taxon>
        <taxon>Siphonostomatoida</taxon>
        <taxon>Caligidae</taxon>
        <taxon>Caligus</taxon>
    </lineage>
</organism>
<protein>
    <submittedName>
        <fullName evidence="1">Uncharacterized protein</fullName>
    </submittedName>
</protein>
<reference evidence="2" key="1">
    <citation type="submission" date="2021-01" db="EMBL/GenBank/DDBJ databases">
        <title>Caligus Genome Assembly.</title>
        <authorList>
            <person name="Gallardo-Escarate C."/>
        </authorList>
    </citation>
    <scope>NUCLEOTIDE SEQUENCE [LARGE SCALE GENOMIC DNA]</scope>
</reference>
<feature type="non-terminal residue" evidence="1">
    <location>
        <position position="177"/>
    </location>
</feature>
<accession>A0A7T8JW22</accession>
<sequence length="177" mass="18985">VKVGPSTVSPSSELELLGAKFDSTLSLNLNVDIMARAARVRADMVVRLAKHIPRGPYLHQLAKGIVLGKVGYAVSAVTPVRFGDSKLTGPLAAAQVALNDVARTLTGSLRREHIPVRDLLKLAELPSINTMAVRSAAMEAWKAFWSRDSEEGGRNPLGLMLFETKNGKETRSDAAGI</sequence>